<dbReference type="Pfam" id="PF14093">
    <property type="entry name" value="DUF4271"/>
    <property type="match status" value="1"/>
</dbReference>
<proteinExistence type="predicted"/>
<reference evidence="2 3" key="1">
    <citation type="submission" date="2016-10" db="EMBL/GenBank/DDBJ databases">
        <authorList>
            <person name="de Groot N.N."/>
        </authorList>
    </citation>
    <scope>NUCLEOTIDE SEQUENCE [LARGE SCALE GENOMIC DNA]</scope>
    <source>
        <strain evidence="2 3">DSM 16195</strain>
    </source>
</reference>
<protein>
    <recommendedName>
        <fullName evidence="4">DUF4271 domain-containing protein</fullName>
    </recommendedName>
</protein>
<dbReference type="InterPro" id="IPR025367">
    <property type="entry name" value="DUF4271"/>
</dbReference>
<keyword evidence="1" id="KW-1133">Transmembrane helix</keyword>
<dbReference type="AlphaFoldDB" id="A0A1G7CS05"/>
<keyword evidence="3" id="KW-1185">Reference proteome</keyword>
<feature type="transmembrane region" description="Helical" evidence="1">
    <location>
        <begin position="13"/>
        <end position="32"/>
    </location>
</feature>
<dbReference type="EMBL" id="FNBA01000001">
    <property type="protein sequence ID" value="SDE41991.1"/>
    <property type="molecule type" value="Genomic_DNA"/>
</dbReference>
<evidence type="ECO:0000313" key="3">
    <source>
        <dbReference type="Proteomes" id="UP000199321"/>
    </source>
</evidence>
<feature type="transmembrane region" description="Helical" evidence="1">
    <location>
        <begin position="62"/>
        <end position="82"/>
    </location>
</feature>
<keyword evidence="1" id="KW-0472">Membrane</keyword>
<evidence type="ECO:0000313" key="2">
    <source>
        <dbReference type="EMBL" id="SDE41991.1"/>
    </source>
</evidence>
<sequence>MQYVERYTESLDWITLFLVGCVVLYTIAKYAYPKRFDEFILLPINNKYFFVHGKNDDIKHPFNILLFINQVISVSIFLFLFLKVMRPEVLKTNPWLFLQICSGYSIFILIKFSIEKIVGSIFSIDALINNYLYQKLSYRNLLAIALFIGNLIFFYTLEPSLNILLSFIAIILILNGIALFNSYKSIGKIILANFFYFILYLCALEIAPYYILYKVLH</sequence>
<organism evidence="2 3">
    <name type="scientific">Ulvibacter litoralis</name>
    <dbReference type="NCBI Taxonomy" id="227084"/>
    <lineage>
        <taxon>Bacteria</taxon>
        <taxon>Pseudomonadati</taxon>
        <taxon>Bacteroidota</taxon>
        <taxon>Flavobacteriia</taxon>
        <taxon>Flavobacteriales</taxon>
        <taxon>Flavobacteriaceae</taxon>
        <taxon>Ulvibacter</taxon>
    </lineage>
</organism>
<dbReference type="STRING" id="227084.SAMN05421855_101529"/>
<feature type="transmembrane region" description="Helical" evidence="1">
    <location>
        <begin position="163"/>
        <end position="183"/>
    </location>
</feature>
<keyword evidence="1" id="KW-0812">Transmembrane</keyword>
<feature type="transmembrane region" description="Helical" evidence="1">
    <location>
        <begin position="190"/>
        <end position="211"/>
    </location>
</feature>
<dbReference type="RefSeq" id="WP_175445401.1">
    <property type="nucleotide sequence ID" value="NZ_BMWO01000001.1"/>
</dbReference>
<evidence type="ECO:0008006" key="4">
    <source>
        <dbReference type="Google" id="ProtNLM"/>
    </source>
</evidence>
<dbReference type="Proteomes" id="UP000199321">
    <property type="component" value="Unassembled WGS sequence"/>
</dbReference>
<accession>A0A1G7CS05</accession>
<gene>
    <name evidence="2" type="ORF">SAMN05421855_101529</name>
</gene>
<feature type="transmembrane region" description="Helical" evidence="1">
    <location>
        <begin position="140"/>
        <end position="157"/>
    </location>
</feature>
<evidence type="ECO:0000256" key="1">
    <source>
        <dbReference type="SAM" id="Phobius"/>
    </source>
</evidence>
<name>A0A1G7CS05_9FLAO</name>